<feature type="transmembrane region" description="Helical" evidence="1">
    <location>
        <begin position="69"/>
        <end position="91"/>
    </location>
</feature>
<dbReference type="Pfam" id="PF04235">
    <property type="entry name" value="DUF418"/>
    <property type="match status" value="1"/>
</dbReference>
<evidence type="ECO:0000313" key="4">
    <source>
        <dbReference type="Proteomes" id="UP000000235"/>
    </source>
</evidence>
<dbReference type="PANTHER" id="PTHR30590:SF2">
    <property type="entry name" value="INNER MEMBRANE PROTEIN"/>
    <property type="match status" value="1"/>
</dbReference>
<dbReference type="STRING" id="369723.Strop_3780"/>
<protein>
    <recommendedName>
        <fullName evidence="2">DUF418 domain-containing protein</fullName>
    </recommendedName>
</protein>
<accession>A4XBB2</accession>
<proteinExistence type="predicted"/>
<dbReference type="InterPro" id="IPR052529">
    <property type="entry name" value="Bact_Transport_Assoc"/>
</dbReference>
<keyword evidence="4" id="KW-1185">Reference proteome</keyword>
<dbReference type="InterPro" id="IPR007349">
    <property type="entry name" value="DUF418"/>
</dbReference>
<gene>
    <name evidence="3" type="ordered locus">Strop_3780</name>
</gene>
<feature type="transmembrane region" description="Helical" evidence="1">
    <location>
        <begin position="111"/>
        <end position="144"/>
    </location>
</feature>
<keyword evidence="1" id="KW-0472">Membrane</keyword>
<dbReference type="PANTHER" id="PTHR30590">
    <property type="entry name" value="INNER MEMBRANE PROTEIN"/>
    <property type="match status" value="1"/>
</dbReference>
<dbReference type="AlphaFoldDB" id="A4XBB2"/>
<evidence type="ECO:0000259" key="2">
    <source>
        <dbReference type="Pfam" id="PF04235"/>
    </source>
</evidence>
<sequence length="401" mass="41947">MVAVRQEVAARATPVRSRLLGPDLARGGMLLLIALANVDVFAFGFLPGFRGYPAEQSVLDSIFTMVRMVLVDGRAFPLFAALFGYGLTQLIQSRASVGSGRSARLLRRRGMWLVAIGFVHGMLLFTADIIALYGLCALVFAGLVVRLSDRGLLAVALSLMALALLSGAVRGLPAEALGQAEVVTATPTVFGGEAVEALQVRMSEWAVGAIRLFGLMPAVLFGVYAGRKSVLTWGSERKRILSLVAFAGLAAGILAGVPSALMAASVWNEPSIGISAIAGTLHLAGGYAAAAGYLALFALLAAAARRPPGLTVKALSVSGQRSLTLYLSQSLLFLVLFDPDFFGLGDNFGIALNSAVAVGVWTVGVLGALVMDRLSVRGPAEVLLRSLTYRSVTRSAGPRSR</sequence>
<dbReference type="HOGENOM" id="CLU_039610_1_0_11"/>
<dbReference type="Proteomes" id="UP000000235">
    <property type="component" value="Chromosome"/>
</dbReference>
<organism evidence="3 4">
    <name type="scientific">Salinispora tropica (strain ATCC BAA-916 / DSM 44818 / JCM 13857 / NBRC 105044 / CNB-440)</name>
    <dbReference type="NCBI Taxonomy" id="369723"/>
    <lineage>
        <taxon>Bacteria</taxon>
        <taxon>Bacillati</taxon>
        <taxon>Actinomycetota</taxon>
        <taxon>Actinomycetes</taxon>
        <taxon>Micromonosporales</taxon>
        <taxon>Micromonosporaceae</taxon>
        <taxon>Salinispora</taxon>
    </lineage>
</organism>
<dbReference type="KEGG" id="stp:Strop_3780"/>
<feature type="transmembrane region" description="Helical" evidence="1">
    <location>
        <begin position="29"/>
        <end position="49"/>
    </location>
</feature>
<feature type="domain" description="DUF418" evidence="2">
    <location>
        <begin position="225"/>
        <end position="390"/>
    </location>
</feature>
<feature type="transmembrane region" description="Helical" evidence="1">
    <location>
        <begin position="323"/>
        <end position="342"/>
    </location>
</feature>
<feature type="transmembrane region" description="Helical" evidence="1">
    <location>
        <begin position="151"/>
        <end position="169"/>
    </location>
</feature>
<keyword evidence="1" id="KW-1133">Transmembrane helix</keyword>
<dbReference type="eggNOG" id="COG2311">
    <property type="taxonomic scope" value="Bacteria"/>
</dbReference>
<evidence type="ECO:0000256" key="1">
    <source>
        <dbReference type="SAM" id="Phobius"/>
    </source>
</evidence>
<feature type="transmembrane region" description="Helical" evidence="1">
    <location>
        <begin position="205"/>
        <end position="227"/>
    </location>
</feature>
<reference evidence="4" key="1">
    <citation type="journal article" date="2007" name="Proc. Natl. Acad. Sci. U.S.A.">
        <title>Genome sequencing reveals complex secondary metabolome in the marine actinomycete Salinispora tropica.</title>
        <authorList>
            <person name="Udwary D.W."/>
            <person name="Zeigler L."/>
            <person name="Asolkar R.N."/>
            <person name="Singan V."/>
            <person name="Lapidus A."/>
            <person name="Fenical W."/>
            <person name="Jensen P.R."/>
            <person name="Moore B.S."/>
        </authorList>
    </citation>
    <scope>NUCLEOTIDE SEQUENCE [LARGE SCALE GENOMIC DNA]</scope>
    <source>
        <strain evidence="4">ATCC BAA-916 / DSM 44818 / CNB-440</strain>
    </source>
</reference>
<dbReference type="PATRIC" id="fig|369723.5.peg.3900"/>
<keyword evidence="1" id="KW-0812">Transmembrane</keyword>
<dbReference type="EMBL" id="CP000667">
    <property type="protein sequence ID" value="ABP56211.1"/>
    <property type="molecule type" value="Genomic_DNA"/>
</dbReference>
<evidence type="ECO:0000313" key="3">
    <source>
        <dbReference type="EMBL" id="ABP56211.1"/>
    </source>
</evidence>
<name>A4XBB2_SALTO</name>
<feature type="transmembrane region" description="Helical" evidence="1">
    <location>
        <begin position="239"/>
        <end position="261"/>
    </location>
</feature>
<feature type="transmembrane region" description="Helical" evidence="1">
    <location>
        <begin position="348"/>
        <end position="370"/>
    </location>
</feature>
<feature type="transmembrane region" description="Helical" evidence="1">
    <location>
        <begin position="281"/>
        <end position="302"/>
    </location>
</feature>